<organism evidence="1">
    <name type="scientific">Anguilla anguilla</name>
    <name type="common">European freshwater eel</name>
    <name type="synonym">Muraena anguilla</name>
    <dbReference type="NCBI Taxonomy" id="7936"/>
    <lineage>
        <taxon>Eukaryota</taxon>
        <taxon>Metazoa</taxon>
        <taxon>Chordata</taxon>
        <taxon>Craniata</taxon>
        <taxon>Vertebrata</taxon>
        <taxon>Euteleostomi</taxon>
        <taxon>Actinopterygii</taxon>
        <taxon>Neopterygii</taxon>
        <taxon>Teleostei</taxon>
        <taxon>Anguilliformes</taxon>
        <taxon>Anguillidae</taxon>
        <taxon>Anguilla</taxon>
    </lineage>
</organism>
<name>A0A0E9WAG7_ANGAN</name>
<protein>
    <submittedName>
        <fullName evidence="1">Uncharacterized protein</fullName>
    </submittedName>
</protein>
<sequence length="83" mass="9727">MELRTKVYSMNAEYISVILNMADRTTHTFYELWLNEVWWILFAVLHHQLSIHANQMVSCILSTLKVLSLHFLKALSVPILILL</sequence>
<dbReference type="EMBL" id="GBXM01021193">
    <property type="protein sequence ID" value="JAH87384.1"/>
    <property type="molecule type" value="Transcribed_RNA"/>
</dbReference>
<proteinExistence type="predicted"/>
<reference evidence="1" key="1">
    <citation type="submission" date="2014-11" db="EMBL/GenBank/DDBJ databases">
        <authorList>
            <person name="Amaro Gonzalez C."/>
        </authorList>
    </citation>
    <scope>NUCLEOTIDE SEQUENCE</scope>
</reference>
<dbReference type="AlphaFoldDB" id="A0A0E9WAG7"/>
<accession>A0A0E9WAG7</accession>
<evidence type="ECO:0000313" key="1">
    <source>
        <dbReference type="EMBL" id="JAH87384.1"/>
    </source>
</evidence>
<reference evidence="1" key="2">
    <citation type="journal article" date="2015" name="Fish Shellfish Immunol.">
        <title>Early steps in the European eel (Anguilla anguilla)-Vibrio vulnificus interaction in the gills: Role of the RtxA13 toxin.</title>
        <authorList>
            <person name="Callol A."/>
            <person name="Pajuelo D."/>
            <person name="Ebbesson L."/>
            <person name="Teles M."/>
            <person name="MacKenzie S."/>
            <person name="Amaro C."/>
        </authorList>
    </citation>
    <scope>NUCLEOTIDE SEQUENCE</scope>
</reference>